<feature type="domain" description="Peptidase C14 caspase" evidence="2">
    <location>
        <begin position="303"/>
        <end position="396"/>
    </location>
</feature>
<protein>
    <recommendedName>
        <fullName evidence="2">Peptidase C14 caspase domain-containing protein</fullName>
    </recommendedName>
</protein>
<proteinExistence type="predicted"/>
<gene>
    <name evidence="3" type="ORF">B0T16DRAFT_458744</name>
</gene>
<organism evidence="3 4">
    <name type="scientific">Cercophora newfieldiana</name>
    <dbReference type="NCBI Taxonomy" id="92897"/>
    <lineage>
        <taxon>Eukaryota</taxon>
        <taxon>Fungi</taxon>
        <taxon>Dikarya</taxon>
        <taxon>Ascomycota</taxon>
        <taxon>Pezizomycotina</taxon>
        <taxon>Sordariomycetes</taxon>
        <taxon>Sordariomycetidae</taxon>
        <taxon>Sordariales</taxon>
        <taxon>Lasiosphaeriaceae</taxon>
        <taxon>Cercophora</taxon>
    </lineage>
</organism>
<keyword evidence="4" id="KW-1185">Reference proteome</keyword>
<dbReference type="AlphaFoldDB" id="A0AA39Y6B6"/>
<dbReference type="GO" id="GO:0004197">
    <property type="term" value="F:cysteine-type endopeptidase activity"/>
    <property type="evidence" value="ECO:0007669"/>
    <property type="project" value="InterPro"/>
</dbReference>
<dbReference type="Pfam" id="PF00656">
    <property type="entry name" value="Peptidase_C14"/>
    <property type="match status" value="1"/>
</dbReference>
<dbReference type="Gene3D" id="3.40.50.1460">
    <property type="match status" value="1"/>
</dbReference>
<evidence type="ECO:0000259" key="2">
    <source>
        <dbReference type="Pfam" id="PF00656"/>
    </source>
</evidence>
<dbReference type="InterPro" id="IPR011600">
    <property type="entry name" value="Pept_C14_caspase"/>
</dbReference>
<dbReference type="Proteomes" id="UP001174936">
    <property type="component" value="Unassembled WGS sequence"/>
</dbReference>
<reference evidence="3" key="1">
    <citation type="submission" date="2023-06" db="EMBL/GenBank/DDBJ databases">
        <title>Genome-scale phylogeny and comparative genomics of the fungal order Sordariales.</title>
        <authorList>
            <consortium name="Lawrence Berkeley National Laboratory"/>
            <person name="Hensen N."/>
            <person name="Bonometti L."/>
            <person name="Westerberg I."/>
            <person name="Brannstrom I.O."/>
            <person name="Guillou S."/>
            <person name="Cros-Aarteil S."/>
            <person name="Calhoun S."/>
            <person name="Haridas S."/>
            <person name="Kuo A."/>
            <person name="Mondo S."/>
            <person name="Pangilinan J."/>
            <person name="Riley R."/>
            <person name="Labutti K."/>
            <person name="Andreopoulos B."/>
            <person name="Lipzen A."/>
            <person name="Chen C."/>
            <person name="Yanf M."/>
            <person name="Daum C."/>
            <person name="Ng V."/>
            <person name="Clum A."/>
            <person name="Steindorff A."/>
            <person name="Ohm R."/>
            <person name="Martin F."/>
            <person name="Silar P."/>
            <person name="Natvig D."/>
            <person name="Lalanne C."/>
            <person name="Gautier V."/>
            <person name="Ament-Velasquez S.L."/>
            <person name="Kruys A."/>
            <person name="Hutchinson M.I."/>
            <person name="Powell A.J."/>
            <person name="Barry K."/>
            <person name="Miller A.N."/>
            <person name="Grigoriev I.V."/>
            <person name="Debuchy R."/>
            <person name="Gladieux P."/>
            <person name="Thoren M.H."/>
            <person name="Johannesson H."/>
        </authorList>
    </citation>
    <scope>NUCLEOTIDE SEQUENCE</scope>
    <source>
        <strain evidence="3">SMH2532-1</strain>
    </source>
</reference>
<dbReference type="EMBL" id="JAULSV010000004">
    <property type="protein sequence ID" value="KAK0646861.1"/>
    <property type="molecule type" value="Genomic_DNA"/>
</dbReference>
<dbReference type="GO" id="GO:0006508">
    <property type="term" value="P:proteolysis"/>
    <property type="evidence" value="ECO:0007669"/>
    <property type="project" value="InterPro"/>
</dbReference>
<evidence type="ECO:0000313" key="3">
    <source>
        <dbReference type="EMBL" id="KAK0646861.1"/>
    </source>
</evidence>
<sequence>MQRFDTRRREVDYEYGPEGAWGAAPTTAGDRFASRRRTLPSGVDYDVGAVDTRPRPRERERVFYPDHGERVAHYPVDREKEILKQRMIRPTLSANSVFDQRRHHRARSLSLSRPSSQESVTSYESARDQRLNHRMPAKYQKQQQLSLVSSQSALAPWPHARSPDRNLLRDQESLVRRDGYARGYVVERPSHSMEPRLRMSPFYDDTRLPNAFQAMSLGPDMRTLSTRSASFDAKSSLGLARKGMSQSPGRMEHFEPPAIKRRPLYPIYREVHVLILTWKFHDLRTAPYTAPPSADYVSLEDETKRLHETFGSFGYKVQDWSIPMERPVEKMRNRLKKFCRQAADDVLLIVYYHGHGSLDDENELVFSSHEHPSNLDWCQAAAAELYAAMLSGDSCPSHGREKNYHELLKKYERYRPVAEVKWDDIREIVLGSPCDLLLILDCCAAGGASLRHVNWQPQKSAEGYTKHLFAACGFESSTSDDMTAAMCDVLDEWVPGQPIHRDHHHLKNPRTVSPGAQAPFLTTKRLHQIMEDKLQKDSVGSQPIFKQLLPHDPEQYITLPNLLDVERRGRRRGYYVDVD</sequence>
<feature type="region of interest" description="Disordered" evidence="1">
    <location>
        <begin position="94"/>
        <end position="129"/>
    </location>
</feature>
<evidence type="ECO:0000313" key="4">
    <source>
        <dbReference type="Proteomes" id="UP001174936"/>
    </source>
</evidence>
<comment type="caution">
    <text evidence="3">The sequence shown here is derived from an EMBL/GenBank/DDBJ whole genome shotgun (WGS) entry which is preliminary data.</text>
</comment>
<name>A0AA39Y6B6_9PEZI</name>
<evidence type="ECO:0000256" key="1">
    <source>
        <dbReference type="SAM" id="MobiDB-lite"/>
    </source>
</evidence>
<accession>A0AA39Y6B6</accession>